<dbReference type="InterPro" id="IPR036291">
    <property type="entry name" value="NAD(P)-bd_dom_sf"/>
</dbReference>
<dbReference type="GeneID" id="17262976"/>
<dbReference type="EnsemblProtists" id="EOD16816">
    <property type="protein sequence ID" value="EOD16816"/>
    <property type="gene ID" value="EMIHUDRAFT_436484"/>
</dbReference>
<keyword evidence="1" id="KW-0560">Oxidoreductase</keyword>
<proteinExistence type="predicted"/>
<dbReference type="Gene3D" id="3.40.50.720">
    <property type="entry name" value="NAD(P)-binding Rossmann-like Domain"/>
    <property type="match status" value="1"/>
</dbReference>
<keyword evidence="3" id="KW-1185">Reference proteome</keyword>
<dbReference type="STRING" id="2903.R1E1A8"/>
<dbReference type="Proteomes" id="UP000013827">
    <property type="component" value="Unassembled WGS sequence"/>
</dbReference>
<evidence type="ECO:0000313" key="2">
    <source>
        <dbReference type="EnsemblProtists" id="EOD16816"/>
    </source>
</evidence>
<dbReference type="KEGG" id="ehx:EMIHUDRAFT_436484"/>
<reference evidence="3" key="1">
    <citation type="journal article" date="2013" name="Nature">
        <title>Pan genome of the phytoplankton Emiliania underpins its global distribution.</title>
        <authorList>
            <person name="Read B.A."/>
            <person name="Kegel J."/>
            <person name="Klute M.J."/>
            <person name="Kuo A."/>
            <person name="Lefebvre S.C."/>
            <person name="Maumus F."/>
            <person name="Mayer C."/>
            <person name="Miller J."/>
            <person name="Monier A."/>
            <person name="Salamov A."/>
            <person name="Young J."/>
            <person name="Aguilar M."/>
            <person name="Claverie J.M."/>
            <person name="Frickenhaus S."/>
            <person name="Gonzalez K."/>
            <person name="Herman E.K."/>
            <person name="Lin Y.C."/>
            <person name="Napier J."/>
            <person name="Ogata H."/>
            <person name="Sarno A.F."/>
            <person name="Shmutz J."/>
            <person name="Schroeder D."/>
            <person name="de Vargas C."/>
            <person name="Verret F."/>
            <person name="von Dassow P."/>
            <person name="Valentin K."/>
            <person name="Van de Peer Y."/>
            <person name="Wheeler G."/>
            <person name="Dacks J.B."/>
            <person name="Delwiche C.F."/>
            <person name="Dyhrman S.T."/>
            <person name="Glockner G."/>
            <person name="John U."/>
            <person name="Richards T."/>
            <person name="Worden A.Z."/>
            <person name="Zhang X."/>
            <person name="Grigoriev I.V."/>
            <person name="Allen A.E."/>
            <person name="Bidle K."/>
            <person name="Borodovsky M."/>
            <person name="Bowler C."/>
            <person name="Brownlee C."/>
            <person name="Cock J.M."/>
            <person name="Elias M."/>
            <person name="Gladyshev V.N."/>
            <person name="Groth M."/>
            <person name="Guda C."/>
            <person name="Hadaegh A."/>
            <person name="Iglesias-Rodriguez M.D."/>
            <person name="Jenkins J."/>
            <person name="Jones B.M."/>
            <person name="Lawson T."/>
            <person name="Leese F."/>
            <person name="Lindquist E."/>
            <person name="Lobanov A."/>
            <person name="Lomsadze A."/>
            <person name="Malik S.B."/>
            <person name="Marsh M.E."/>
            <person name="Mackinder L."/>
            <person name="Mock T."/>
            <person name="Mueller-Roeber B."/>
            <person name="Pagarete A."/>
            <person name="Parker M."/>
            <person name="Probert I."/>
            <person name="Quesneville H."/>
            <person name="Raines C."/>
            <person name="Rensing S.A."/>
            <person name="Riano-Pachon D.M."/>
            <person name="Richier S."/>
            <person name="Rokitta S."/>
            <person name="Shiraiwa Y."/>
            <person name="Soanes D.M."/>
            <person name="van der Giezen M."/>
            <person name="Wahlund T.M."/>
            <person name="Williams B."/>
            <person name="Wilson W."/>
            <person name="Wolfe G."/>
            <person name="Wurch L.L."/>
        </authorList>
    </citation>
    <scope>NUCLEOTIDE SEQUENCE</scope>
</reference>
<dbReference type="OMA" id="IWLCSRS"/>
<evidence type="ECO:0008006" key="4">
    <source>
        <dbReference type="Google" id="ProtNLM"/>
    </source>
</evidence>
<dbReference type="SUPFAM" id="SSF51735">
    <property type="entry name" value="NAD(P)-binding Rossmann-fold domains"/>
    <property type="match status" value="1"/>
</dbReference>
<dbReference type="RefSeq" id="XP_005769245.1">
    <property type="nucleotide sequence ID" value="XM_005769188.1"/>
</dbReference>
<dbReference type="PRINTS" id="PR00081">
    <property type="entry name" value="GDHRDH"/>
</dbReference>
<evidence type="ECO:0000256" key="1">
    <source>
        <dbReference type="ARBA" id="ARBA00023002"/>
    </source>
</evidence>
<organism evidence="2 3">
    <name type="scientific">Emiliania huxleyi (strain CCMP1516)</name>
    <dbReference type="NCBI Taxonomy" id="280463"/>
    <lineage>
        <taxon>Eukaryota</taxon>
        <taxon>Haptista</taxon>
        <taxon>Haptophyta</taxon>
        <taxon>Prymnesiophyceae</taxon>
        <taxon>Isochrysidales</taxon>
        <taxon>Noelaerhabdaceae</taxon>
        <taxon>Emiliania</taxon>
    </lineage>
</organism>
<sequence>MLLLLGLFNTAFSHSPPARMGSLYTGEARAIATMQIGGCGVGLHISSRRAAIAGGAALLLPTTRLPSAAALPPFAGRTVVITGANSGLGLASATQMAAAGATVILAVRDASKGAEAKERIRAVTQNGALEVSELDLGDLSSVKSFAKRWGDRPCDVLMLNAGVMAIPQRATTEDGFERHLGVNHLGHFALTARLWPALKKAAAGGGAARVVVVSSDGHKKGTIRFDDINLEKPGAYKDCSTPFCSAYTQSKLANVLFAKELERRIPPGIEVAVSSVSPGLVNTALFRYSLPDLKADVGSGALVGDPDGSKLRDLQKIQAYFMTPADTAAQTQLALASDPKLDRAAVSGGYYVDGKKTPPSKEADDAAVASKMWELSERMTGIAFVPE</sequence>
<reference evidence="2" key="2">
    <citation type="submission" date="2024-10" db="UniProtKB">
        <authorList>
            <consortium name="EnsemblProtists"/>
        </authorList>
    </citation>
    <scope>IDENTIFICATION</scope>
</reference>
<dbReference type="InterPro" id="IPR002347">
    <property type="entry name" value="SDR_fam"/>
</dbReference>
<dbReference type="AlphaFoldDB" id="A0A0D3IZY1"/>
<protein>
    <recommendedName>
        <fullName evidence="4">Protochlorophyllide reductase</fullName>
    </recommendedName>
</protein>
<name>A0A0D3IZY1_EMIH1</name>
<evidence type="ECO:0000313" key="3">
    <source>
        <dbReference type="Proteomes" id="UP000013827"/>
    </source>
</evidence>
<dbReference type="HOGENOM" id="CLU_010194_44_2_1"/>
<dbReference type="PANTHER" id="PTHR43157">
    <property type="entry name" value="PHOSPHATIDYLINOSITOL-GLYCAN BIOSYNTHESIS CLASS F PROTEIN-RELATED"/>
    <property type="match status" value="1"/>
</dbReference>
<dbReference type="PANTHER" id="PTHR43157:SF31">
    <property type="entry name" value="PHOSPHATIDYLINOSITOL-GLYCAN BIOSYNTHESIS CLASS F PROTEIN"/>
    <property type="match status" value="1"/>
</dbReference>
<dbReference type="GO" id="GO:0016491">
    <property type="term" value="F:oxidoreductase activity"/>
    <property type="evidence" value="ECO:0007669"/>
    <property type="project" value="UniProtKB-KW"/>
</dbReference>
<accession>A0A0D3IZY1</accession>
<dbReference type="PaxDb" id="2903-EOD16816"/>
<dbReference type="Pfam" id="PF00106">
    <property type="entry name" value="adh_short"/>
    <property type="match status" value="1"/>
</dbReference>
<dbReference type="eggNOG" id="KOG1208">
    <property type="taxonomic scope" value="Eukaryota"/>
</dbReference>